<evidence type="ECO:0000313" key="7">
    <source>
        <dbReference type="EMBL" id="CAD5210962.1"/>
    </source>
</evidence>
<comment type="subcellular location">
    <subcellularLocation>
        <location evidence="1">Secreted</location>
    </subcellularLocation>
</comment>
<evidence type="ECO:0000256" key="4">
    <source>
        <dbReference type="ARBA" id="ARBA00022729"/>
    </source>
</evidence>
<evidence type="ECO:0000256" key="5">
    <source>
        <dbReference type="ARBA" id="ARBA00023180"/>
    </source>
</evidence>
<dbReference type="EMBL" id="CAJFDH010000002">
    <property type="protein sequence ID" value="CAD5210962.1"/>
    <property type="molecule type" value="Genomic_DNA"/>
</dbReference>
<dbReference type="EMBL" id="CAJFCW020000002">
    <property type="protein sequence ID" value="CAG9092445.1"/>
    <property type="molecule type" value="Genomic_DNA"/>
</dbReference>
<comment type="similarity">
    <text evidence="2">Belongs to the GILT family.</text>
</comment>
<dbReference type="AlphaFoldDB" id="A0A811K6I4"/>
<protein>
    <submittedName>
        <fullName evidence="7">Uncharacterized protein</fullName>
    </submittedName>
</protein>
<dbReference type="GO" id="GO:0005576">
    <property type="term" value="C:extracellular region"/>
    <property type="evidence" value="ECO:0007669"/>
    <property type="project" value="UniProtKB-SubCell"/>
</dbReference>
<dbReference type="Proteomes" id="UP000783686">
    <property type="component" value="Unassembled WGS sequence"/>
</dbReference>
<name>A0A811K6I4_9BILA</name>
<dbReference type="InterPro" id="IPR004911">
    <property type="entry name" value="Interferon-induced_GILT"/>
</dbReference>
<gene>
    <name evidence="7" type="ORF">BOKJ2_LOCUS3456</name>
</gene>
<keyword evidence="3" id="KW-0964">Secreted</keyword>
<reference evidence="7" key="1">
    <citation type="submission" date="2020-09" db="EMBL/GenBank/DDBJ databases">
        <authorList>
            <person name="Kikuchi T."/>
        </authorList>
    </citation>
    <scope>NUCLEOTIDE SEQUENCE</scope>
    <source>
        <strain evidence="7">SH1</strain>
    </source>
</reference>
<dbReference type="OrthoDB" id="958254at2759"/>
<sequence>MLRLVILTILLQQAYSICNVPPDFWCENPQIALECTGSLDYCSNYVRNQKDRKIKIELSFEAACPDSRGFIQRIYPRLLAQPFLYDKVDFQPIAWGLSKYEEAGKLKCHHGTRDCVGNRLLTCLMKHMEDDLEQRDRVLYCFMSRMEDKESDPTTNMYKCFQQSSNNIFSIVIQPCANGLEATVSQKYDEQRTQQILKRPRFVPYIAINGNSHQHMQAAQIMLPEKIRSWGETLDNYPLSAIHRPTRCMTPPDYWCSTPEVTSTCFDQTLCTAYNSHIYGQPVNFKFIYKQNDPRIKSYFVGYVKKHFTPTDSMRTENNTGKVVIDLDPVPEPLHQCKSSSCADAAITECVIAKLNVVDKNNVLLCMIEYGPSADRAWNGFCKKMVTTALSDSISKCSRSAEWYQHSMRRTTLQSVYKVDLRVRDYQLIVNGHNIPSAQGLAHNLHKLVCLWYRGPGHDRDNCYRCDIEPTHCI</sequence>
<comment type="caution">
    <text evidence="7">The sequence shown here is derived from an EMBL/GenBank/DDBJ whole genome shotgun (WGS) entry which is preliminary data.</text>
</comment>
<accession>A0A811K6I4</accession>
<keyword evidence="4 6" id="KW-0732">Signal</keyword>
<dbReference type="PANTHER" id="PTHR13234:SF8">
    <property type="entry name" value="GAMMA-INTERFERON-INDUCIBLE LYSOSOMAL THIOL REDUCTASE"/>
    <property type="match status" value="1"/>
</dbReference>
<evidence type="ECO:0000256" key="6">
    <source>
        <dbReference type="SAM" id="SignalP"/>
    </source>
</evidence>
<dbReference type="Proteomes" id="UP000614601">
    <property type="component" value="Unassembled WGS sequence"/>
</dbReference>
<dbReference type="GO" id="GO:0016671">
    <property type="term" value="F:oxidoreductase activity, acting on a sulfur group of donors, disulfide as acceptor"/>
    <property type="evidence" value="ECO:0007669"/>
    <property type="project" value="InterPro"/>
</dbReference>
<evidence type="ECO:0000256" key="3">
    <source>
        <dbReference type="ARBA" id="ARBA00022525"/>
    </source>
</evidence>
<dbReference type="PANTHER" id="PTHR13234">
    <property type="entry name" value="GAMMA-INTERFERON INDUCIBLE LYSOSOMAL THIOL REDUCTASE GILT"/>
    <property type="match status" value="1"/>
</dbReference>
<keyword evidence="5" id="KW-0325">Glycoprotein</keyword>
<evidence type="ECO:0000256" key="2">
    <source>
        <dbReference type="ARBA" id="ARBA00005679"/>
    </source>
</evidence>
<evidence type="ECO:0000313" key="8">
    <source>
        <dbReference type="Proteomes" id="UP000614601"/>
    </source>
</evidence>
<feature type="chain" id="PRO_5035594614" evidence="6">
    <location>
        <begin position="17"/>
        <end position="474"/>
    </location>
</feature>
<proteinExistence type="inferred from homology"/>
<evidence type="ECO:0000256" key="1">
    <source>
        <dbReference type="ARBA" id="ARBA00004613"/>
    </source>
</evidence>
<dbReference type="Pfam" id="PF03227">
    <property type="entry name" value="GILT"/>
    <property type="match status" value="1"/>
</dbReference>
<feature type="signal peptide" evidence="6">
    <location>
        <begin position="1"/>
        <end position="16"/>
    </location>
</feature>
<organism evidence="7 8">
    <name type="scientific">Bursaphelenchus okinawaensis</name>
    <dbReference type="NCBI Taxonomy" id="465554"/>
    <lineage>
        <taxon>Eukaryota</taxon>
        <taxon>Metazoa</taxon>
        <taxon>Ecdysozoa</taxon>
        <taxon>Nematoda</taxon>
        <taxon>Chromadorea</taxon>
        <taxon>Rhabditida</taxon>
        <taxon>Tylenchina</taxon>
        <taxon>Tylenchomorpha</taxon>
        <taxon>Aphelenchoidea</taxon>
        <taxon>Aphelenchoididae</taxon>
        <taxon>Bursaphelenchus</taxon>
    </lineage>
</organism>
<keyword evidence="8" id="KW-1185">Reference proteome</keyword>